<proteinExistence type="predicted"/>
<comment type="caution">
    <text evidence="1">The sequence shown here is derived from an EMBL/GenBank/DDBJ whole genome shotgun (WGS) entry which is preliminary data.</text>
</comment>
<sequence>MATAPPPLRSVAQPEPEVPACQGRAAVAEVLAPKTVRSPARPMRMMSMLKTMEMMGEIYSRRETGRVGGSVKEYDRQTA</sequence>
<protein>
    <submittedName>
        <fullName evidence="1">Uncharacterized protein</fullName>
    </submittedName>
</protein>
<dbReference type="Proteomes" id="UP001144978">
    <property type="component" value="Unassembled WGS sequence"/>
</dbReference>
<keyword evidence="2" id="KW-1185">Reference proteome</keyword>
<dbReference type="EMBL" id="JANSHE010003009">
    <property type="protein sequence ID" value="KAJ2988188.1"/>
    <property type="molecule type" value="Genomic_DNA"/>
</dbReference>
<evidence type="ECO:0000313" key="1">
    <source>
        <dbReference type="EMBL" id="KAJ2988188.1"/>
    </source>
</evidence>
<organism evidence="1 2">
    <name type="scientific">Trametes sanguinea</name>
    <dbReference type="NCBI Taxonomy" id="158606"/>
    <lineage>
        <taxon>Eukaryota</taxon>
        <taxon>Fungi</taxon>
        <taxon>Dikarya</taxon>
        <taxon>Basidiomycota</taxon>
        <taxon>Agaricomycotina</taxon>
        <taxon>Agaricomycetes</taxon>
        <taxon>Polyporales</taxon>
        <taxon>Polyporaceae</taxon>
        <taxon>Trametes</taxon>
    </lineage>
</organism>
<reference evidence="1" key="1">
    <citation type="submission" date="2022-08" db="EMBL/GenBank/DDBJ databases">
        <title>Genome Sequence of Pycnoporus sanguineus.</title>
        <authorList>
            <person name="Buettner E."/>
        </authorList>
    </citation>
    <scope>NUCLEOTIDE SEQUENCE</scope>
    <source>
        <strain evidence="1">CG-C14</strain>
    </source>
</reference>
<name>A0ACC1P8T2_9APHY</name>
<accession>A0ACC1P8T2</accession>
<gene>
    <name evidence="1" type="ORF">NUW54_g9192</name>
</gene>
<evidence type="ECO:0000313" key="2">
    <source>
        <dbReference type="Proteomes" id="UP001144978"/>
    </source>
</evidence>